<accession>A0A0E9Y0L8</accession>
<reference evidence="1" key="2">
    <citation type="journal article" date="2015" name="Fish Shellfish Immunol.">
        <title>Early steps in the European eel (Anguilla anguilla)-Vibrio vulnificus interaction in the gills: Role of the RtxA13 toxin.</title>
        <authorList>
            <person name="Callol A."/>
            <person name="Pajuelo D."/>
            <person name="Ebbesson L."/>
            <person name="Teles M."/>
            <person name="MacKenzie S."/>
            <person name="Amaro C."/>
        </authorList>
    </citation>
    <scope>NUCLEOTIDE SEQUENCE</scope>
</reference>
<evidence type="ECO:0000313" key="1">
    <source>
        <dbReference type="EMBL" id="JAI08533.1"/>
    </source>
</evidence>
<protein>
    <submittedName>
        <fullName evidence="1">Uncharacterized protein</fullName>
    </submittedName>
</protein>
<sequence length="26" mass="3090">MFFVPWTFHLCSQVLCWSLIIVNCVC</sequence>
<dbReference type="EMBL" id="GBXM01000045">
    <property type="protein sequence ID" value="JAI08533.1"/>
    <property type="molecule type" value="Transcribed_RNA"/>
</dbReference>
<proteinExistence type="predicted"/>
<dbReference type="AlphaFoldDB" id="A0A0E9Y0L8"/>
<name>A0A0E9Y0L8_ANGAN</name>
<organism evidence="1">
    <name type="scientific">Anguilla anguilla</name>
    <name type="common">European freshwater eel</name>
    <name type="synonym">Muraena anguilla</name>
    <dbReference type="NCBI Taxonomy" id="7936"/>
    <lineage>
        <taxon>Eukaryota</taxon>
        <taxon>Metazoa</taxon>
        <taxon>Chordata</taxon>
        <taxon>Craniata</taxon>
        <taxon>Vertebrata</taxon>
        <taxon>Euteleostomi</taxon>
        <taxon>Actinopterygii</taxon>
        <taxon>Neopterygii</taxon>
        <taxon>Teleostei</taxon>
        <taxon>Anguilliformes</taxon>
        <taxon>Anguillidae</taxon>
        <taxon>Anguilla</taxon>
    </lineage>
</organism>
<reference evidence="1" key="1">
    <citation type="submission" date="2014-11" db="EMBL/GenBank/DDBJ databases">
        <authorList>
            <person name="Amaro Gonzalez C."/>
        </authorList>
    </citation>
    <scope>NUCLEOTIDE SEQUENCE</scope>
</reference>